<gene>
    <name evidence="13" type="primary">rseP</name>
    <name evidence="13" type="ORF">DB313_00605</name>
</gene>
<dbReference type="GO" id="GO:0016020">
    <property type="term" value="C:membrane"/>
    <property type="evidence" value="ECO:0007669"/>
    <property type="project" value="UniProtKB-SubCell"/>
</dbReference>
<dbReference type="AlphaFoldDB" id="A0A386PLH3"/>
<comment type="similarity">
    <text evidence="3 11">Belongs to the peptidase M50B family.</text>
</comment>
<dbReference type="OrthoDB" id="9782003at2"/>
<keyword evidence="5 11" id="KW-0812">Transmembrane</keyword>
<evidence type="ECO:0000256" key="3">
    <source>
        <dbReference type="ARBA" id="ARBA00007931"/>
    </source>
</evidence>
<feature type="transmembrane region" description="Helical" evidence="11">
    <location>
        <begin position="98"/>
        <end position="119"/>
    </location>
</feature>
<dbReference type="Gene3D" id="2.30.42.10">
    <property type="match status" value="1"/>
</dbReference>
<evidence type="ECO:0000256" key="7">
    <source>
        <dbReference type="ARBA" id="ARBA00022833"/>
    </source>
</evidence>
<evidence type="ECO:0000256" key="5">
    <source>
        <dbReference type="ARBA" id="ARBA00022692"/>
    </source>
</evidence>
<dbReference type="PANTHER" id="PTHR42837:SF2">
    <property type="entry name" value="MEMBRANE METALLOPROTEASE ARASP2, CHLOROPLASTIC-RELATED"/>
    <property type="match status" value="1"/>
</dbReference>
<keyword evidence="6 11" id="KW-0378">Hydrolase</keyword>
<evidence type="ECO:0000256" key="9">
    <source>
        <dbReference type="ARBA" id="ARBA00023049"/>
    </source>
</evidence>
<organism evidence="13 14">
    <name type="scientific">Borrelia turcica IST7</name>
    <dbReference type="NCBI Taxonomy" id="1104446"/>
    <lineage>
        <taxon>Bacteria</taxon>
        <taxon>Pseudomonadati</taxon>
        <taxon>Spirochaetota</taxon>
        <taxon>Spirochaetia</taxon>
        <taxon>Spirochaetales</taxon>
        <taxon>Borreliaceae</taxon>
        <taxon>Borrelia</taxon>
    </lineage>
</organism>
<dbReference type="GO" id="GO:0004222">
    <property type="term" value="F:metalloendopeptidase activity"/>
    <property type="evidence" value="ECO:0007669"/>
    <property type="project" value="InterPro"/>
</dbReference>
<comment type="cofactor">
    <cofactor evidence="1 11">
        <name>Zn(2+)</name>
        <dbReference type="ChEBI" id="CHEBI:29105"/>
    </cofactor>
</comment>
<evidence type="ECO:0000256" key="11">
    <source>
        <dbReference type="RuleBase" id="RU362031"/>
    </source>
</evidence>
<evidence type="ECO:0000256" key="8">
    <source>
        <dbReference type="ARBA" id="ARBA00022989"/>
    </source>
</evidence>
<keyword evidence="11" id="KW-0479">Metal-binding</keyword>
<feature type="domain" description="PDZ" evidence="12">
    <location>
        <begin position="120"/>
        <end position="183"/>
    </location>
</feature>
<dbReference type="InterPro" id="IPR001478">
    <property type="entry name" value="PDZ"/>
</dbReference>
<dbReference type="InterPro" id="IPR004387">
    <property type="entry name" value="Pept_M50_Zn"/>
</dbReference>
<dbReference type="Pfam" id="PF02163">
    <property type="entry name" value="Peptidase_M50"/>
    <property type="match status" value="1"/>
</dbReference>
<dbReference type="KEGG" id="btur:DB313_00605"/>
<keyword evidence="7 11" id="KW-0862">Zinc</keyword>
<evidence type="ECO:0000256" key="6">
    <source>
        <dbReference type="ARBA" id="ARBA00022801"/>
    </source>
</evidence>
<keyword evidence="14" id="KW-1185">Reference proteome</keyword>
<name>A0A386PLH3_9SPIR</name>
<keyword evidence="10 11" id="KW-0472">Membrane</keyword>
<dbReference type="CDD" id="cd06163">
    <property type="entry name" value="S2P-M50_PDZ_RseP-like"/>
    <property type="match status" value="1"/>
</dbReference>
<dbReference type="GO" id="GO:0006508">
    <property type="term" value="P:proteolysis"/>
    <property type="evidence" value="ECO:0007669"/>
    <property type="project" value="UniProtKB-KW"/>
</dbReference>
<keyword evidence="8 11" id="KW-1133">Transmembrane helix</keyword>
<dbReference type="SUPFAM" id="SSF50156">
    <property type="entry name" value="PDZ domain-like"/>
    <property type="match status" value="2"/>
</dbReference>
<dbReference type="EMBL" id="CP028884">
    <property type="protein sequence ID" value="AYE36015.1"/>
    <property type="molecule type" value="Genomic_DNA"/>
</dbReference>
<dbReference type="EC" id="3.4.24.-" evidence="11"/>
<evidence type="ECO:0000256" key="1">
    <source>
        <dbReference type="ARBA" id="ARBA00001947"/>
    </source>
</evidence>
<feature type="transmembrane region" description="Helical" evidence="11">
    <location>
        <begin position="360"/>
        <end position="387"/>
    </location>
</feature>
<evidence type="ECO:0000313" key="14">
    <source>
        <dbReference type="Proteomes" id="UP000275571"/>
    </source>
</evidence>
<protein>
    <recommendedName>
        <fullName evidence="11">Zinc metalloprotease</fullName>
        <ecNumber evidence="11">3.4.24.-</ecNumber>
    </recommendedName>
</protein>
<sequence>MYILLSILGFTLIIFIHELGHFLFAKLFKVKVEVFSIGIGPSIFKFKIKDTEYRFSPIFLGGYCKLKGAEHLENELKLNREIEADKDSIFGISNFKRILIYFAGPLFNLIMAFIIFIAIDMIGIVSLDYANKITVVNNNALSKFRDGDIILSVNNSDIIYFSDLKRVIPVEDARVAFTVLRENEKVNFEENLNLEKFFKEVSPWVDLVISKVEPNSPAEVAGLKAYDKIVSINDVILSNNKQLHNFIMNLDVDMVEIKYDRNGEILASKLVFQDTKKILGVYFLPSLERIVKTDNIGIAIVNSFNRVLGILGDILYSIVELLMNLKKNSKHVVGPVGIINILSSSSSLGILYWLNTIALFNLLVAGMNLFFVVIPIFDGGQILIALIEILRGKRFKAKFIYYFYGIGIFLVLGLFILGLFNDVSNILR</sequence>
<dbReference type="InterPro" id="IPR036034">
    <property type="entry name" value="PDZ_sf"/>
</dbReference>
<dbReference type="NCBIfam" id="TIGR00054">
    <property type="entry name" value="RIP metalloprotease RseP"/>
    <property type="match status" value="1"/>
</dbReference>
<dbReference type="PANTHER" id="PTHR42837">
    <property type="entry name" value="REGULATOR OF SIGMA-E PROTEASE RSEP"/>
    <property type="match status" value="1"/>
</dbReference>
<evidence type="ECO:0000259" key="12">
    <source>
        <dbReference type="SMART" id="SM00228"/>
    </source>
</evidence>
<evidence type="ECO:0000313" key="13">
    <source>
        <dbReference type="EMBL" id="AYE36015.1"/>
    </source>
</evidence>
<feature type="transmembrane region" description="Helical" evidence="11">
    <location>
        <begin position="332"/>
        <end position="354"/>
    </location>
</feature>
<dbReference type="Proteomes" id="UP000275571">
    <property type="component" value="Chromosome"/>
</dbReference>
<accession>A0A386PLH3</accession>
<evidence type="ECO:0000256" key="2">
    <source>
        <dbReference type="ARBA" id="ARBA00004141"/>
    </source>
</evidence>
<proteinExistence type="inferred from homology"/>
<keyword evidence="4 13" id="KW-0645">Protease</keyword>
<dbReference type="InterPro" id="IPR008915">
    <property type="entry name" value="Peptidase_M50"/>
</dbReference>
<keyword evidence="9 11" id="KW-0482">Metalloprotease</keyword>
<reference evidence="13 14" key="1">
    <citation type="journal article" date="2018" name="Infect. Genet. Evol.">
        <title>Genome-wide analysis of Borrelia turcica and 'Candidatus Borrelia tachyglossi' shows relapsing fever-like genomes with unique genomic links to Lyme disease Borrelia.</title>
        <authorList>
            <person name="Gofton A.W."/>
            <person name="Margos G."/>
            <person name="Fingerle V."/>
            <person name="Hepner S."/>
            <person name="Loh S.M."/>
            <person name="Ryan U."/>
            <person name="Irwin P."/>
            <person name="Oskam C.L."/>
        </authorList>
    </citation>
    <scope>NUCLEOTIDE SEQUENCE [LARGE SCALE GENOMIC DNA]</scope>
    <source>
        <strain evidence="13 14">IST7</strain>
    </source>
</reference>
<evidence type="ECO:0000256" key="10">
    <source>
        <dbReference type="ARBA" id="ARBA00023136"/>
    </source>
</evidence>
<dbReference type="GO" id="GO:0046872">
    <property type="term" value="F:metal ion binding"/>
    <property type="evidence" value="ECO:0007669"/>
    <property type="project" value="UniProtKB-KW"/>
</dbReference>
<dbReference type="RefSeq" id="WP_120103934.1">
    <property type="nucleotide sequence ID" value="NZ_CP028884.1"/>
</dbReference>
<dbReference type="SMART" id="SM00228">
    <property type="entry name" value="PDZ"/>
    <property type="match status" value="2"/>
</dbReference>
<comment type="subcellular location">
    <subcellularLocation>
        <location evidence="2">Membrane</location>
        <topology evidence="2">Multi-pass membrane protein</topology>
    </subcellularLocation>
</comment>
<feature type="domain" description="PDZ" evidence="12">
    <location>
        <begin position="194"/>
        <end position="263"/>
    </location>
</feature>
<evidence type="ECO:0000256" key="4">
    <source>
        <dbReference type="ARBA" id="ARBA00022670"/>
    </source>
</evidence>
<feature type="transmembrane region" description="Helical" evidence="11">
    <location>
        <begin position="399"/>
        <end position="420"/>
    </location>
</feature>